<dbReference type="InterPro" id="IPR052164">
    <property type="entry name" value="Anthracycline_SecMetBiosynth"/>
</dbReference>
<dbReference type="OrthoDB" id="8776491at2"/>
<gene>
    <name evidence="2" type="ORF">C7389_102186</name>
</gene>
<protein>
    <recommendedName>
        <fullName evidence="1">VOC domain-containing protein</fullName>
    </recommendedName>
</protein>
<accession>A0A4R6EDH7</accession>
<comment type="caution">
    <text evidence="2">The sequence shown here is derived from an EMBL/GenBank/DDBJ whole genome shotgun (WGS) entry which is preliminary data.</text>
</comment>
<dbReference type="PROSITE" id="PS51819">
    <property type="entry name" value="VOC"/>
    <property type="match status" value="1"/>
</dbReference>
<dbReference type="AlphaFoldDB" id="A0A4R6EDH7"/>
<name>A0A4R6EDH7_9RHOO</name>
<dbReference type="PANTHER" id="PTHR33993">
    <property type="entry name" value="GLYOXALASE-RELATED"/>
    <property type="match status" value="1"/>
</dbReference>
<dbReference type="RefSeq" id="WP_133588537.1">
    <property type="nucleotide sequence ID" value="NZ_SNVV01000002.1"/>
</dbReference>
<dbReference type="EMBL" id="SNVV01000002">
    <property type="protein sequence ID" value="TDN56250.1"/>
    <property type="molecule type" value="Genomic_DNA"/>
</dbReference>
<keyword evidence="3" id="KW-1185">Reference proteome</keyword>
<evidence type="ECO:0000259" key="1">
    <source>
        <dbReference type="PROSITE" id="PS51819"/>
    </source>
</evidence>
<evidence type="ECO:0000313" key="3">
    <source>
        <dbReference type="Proteomes" id="UP000295129"/>
    </source>
</evidence>
<dbReference type="PANTHER" id="PTHR33993:SF2">
    <property type="entry name" value="VOC DOMAIN-CONTAINING PROTEIN"/>
    <property type="match status" value="1"/>
</dbReference>
<dbReference type="InterPro" id="IPR029068">
    <property type="entry name" value="Glyas_Bleomycin-R_OHBP_Dase"/>
</dbReference>
<reference evidence="2 3" key="1">
    <citation type="submission" date="2019-03" db="EMBL/GenBank/DDBJ databases">
        <title>Genomic Encyclopedia of Type Strains, Phase IV (KMG-IV): sequencing the most valuable type-strain genomes for metagenomic binning, comparative biology and taxonomic classification.</title>
        <authorList>
            <person name="Goeker M."/>
        </authorList>
    </citation>
    <scope>NUCLEOTIDE SEQUENCE [LARGE SCALE GENOMIC DNA]</scope>
    <source>
        <strain evidence="2 3">DSM 12121</strain>
    </source>
</reference>
<proteinExistence type="predicted"/>
<feature type="domain" description="VOC" evidence="1">
    <location>
        <begin position="7"/>
        <end position="125"/>
    </location>
</feature>
<organism evidence="2 3">
    <name type="scientific">Azoarcus indigens</name>
    <dbReference type="NCBI Taxonomy" id="29545"/>
    <lineage>
        <taxon>Bacteria</taxon>
        <taxon>Pseudomonadati</taxon>
        <taxon>Pseudomonadota</taxon>
        <taxon>Betaproteobacteria</taxon>
        <taxon>Rhodocyclales</taxon>
        <taxon>Zoogloeaceae</taxon>
        <taxon>Azoarcus</taxon>
    </lineage>
</organism>
<dbReference type="Proteomes" id="UP000295129">
    <property type="component" value="Unassembled WGS sequence"/>
</dbReference>
<dbReference type="Gene3D" id="3.10.180.10">
    <property type="entry name" value="2,3-Dihydroxybiphenyl 1,2-Dioxygenase, domain 1"/>
    <property type="match status" value="1"/>
</dbReference>
<dbReference type="SUPFAM" id="SSF54593">
    <property type="entry name" value="Glyoxalase/Bleomycin resistance protein/Dihydroxybiphenyl dioxygenase"/>
    <property type="match status" value="1"/>
</dbReference>
<dbReference type="InterPro" id="IPR037523">
    <property type="entry name" value="VOC_core"/>
</dbReference>
<evidence type="ECO:0000313" key="2">
    <source>
        <dbReference type="EMBL" id="TDN56250.1"/>
    </source>
</evidence>
<dbReference type="InterPro" id="IPR004360">
    <property type="entry name" value="Glyas_Fos-R_dOase_dom"/>
</dbReference>
<sequence length="126" mass="13746">MSQEDNSVGWFEIPVLDMDRARGFYAWVLGEELTEMPMGEDVEMYAFPWRYGAGGASGALIRHPLMRPARIGTLVYFICAEVGEAAERAAAAGGVVVQGKTRVGEHGYIALVEDTEGNLIGLHSQR</sequence>
<dbReference type="Pfam" id="PF00903">
    <property type="entry name" value="Glyoxalase"/>
    <property type="match status" value="1"/>
</dbReference>